<keyword evidence="2" id="KW-1185">Reference proteome</keyword>
<reference evidence="2" key="1">
    <citation type="journal article" date="2019" name="Int. J. Syst. Evol. Microbiol.">
        <title>The Global Catalogue of Microorganisms (GCM) 10K type strain sequencing project: providing services to taxonomists for standard genome sequencing and annotation.</title>
        <authorList>
            <consortium name="The Broad Institute Genomics Platform"/>
            <consortium name="The Broad Institute Genome Sequencing Center for Infectious Disease"/>
            <person name="Wu L."/>
            <person name="Ma J."/>
        </authorList>
    </citation>
    <scope>NUCLEOTIDE SEQUENCE [LARGE SCALE GENOMIC DNA]</scope>
    <source>
        <strain evidence="2">CCUG 56098</strain>
    </source>
</reference>
<accession>A0ABW3KR02</accession>
<sequence>MMITLSKLIILIAISIADHTLKPVNTVAEEPLKHYQNTSTNNNKQMYHFENNLEPLKPNTA</sequence>
<dbReference type="RefSeq" id="WP_386116137.1">
    <property type="nucleotide sequence ID" value="NZ_JBHTKM010000063.1"/>
</dbReference>
<organism evidence="1 2">
    <name type="scientific">Winogradskyella rapida</name>
    <dbReference type="NCBI Taxonomy" id="549701"/>
    <lineage>
        <taxon>Bacteria</taxon>
        <taxon>Pseudomonadati</taxon>
        <taxon>Bacteroidota</taxon>
        <taxon>Flavobacteriia</taxon>
        <taxon>Flavobacteriales</taxon>
        <taxon>Flavobacteriaceae</taxon>
        <taxon>Winogradskyella</taxon>
    </lineage>
</organism>
<name>A0ABW3KR02_9FLAO</name>
<gene>
    <name evidence="1" type="ORF">ACFQ13_08315</name>
</gene>
<protein>
    <submittedName>
        <fullName evidence="1">Uncharacterized protein</fullName>
    </submittedName>
</protein>
<evidence type="ECO:0000313" key="1">
    <source>
        <dbReference type="EMBL" id="MFD1015917.1"/>
    </source>
</evidence>
<evidence type="ECO:0000313" key="2">
    <source>
        <dbReference type="Proteomes" id="UP001597086"/>
    </source>
</evidence>
<dbReference type="Proteomes" id="UP001597086">
    <property type="component" value="Unassembled WGS sequence"/>
</dbReference>
<comment type="caution">
    <text evidence="1">The sequence shown here is derived from an EMBL/GenBank/DDBJ whole genome shotgun (WGS) entry which is preliminary data.</text>
</comment>
<dbReference type="EMBL" id="JBHTKM010000063">
    <property type="protein sequence ID" value="MFD1015917.1"/>
    <property type="molecule type" value="Genomic_DNA"/>
</dbReference>
<proteinExistence type="predicted"/>